<comment type="caution">
    <text evidence="5">The sequence shown here is derived from an EMBL/GenBank/DDBJ whole genome shotgun (WGS) entry which is preliminary data.</text>
</comment>
<feature type="signal peptide" evidence="3">
    <location>
        <begin position="1"/>
        <end position="25"/>
    </location>
</feature>
<feature type="coiled-coil region" evidence="1">
    <location>
        <begin position="32"/>
        <end position="59"/>
    </location>
</feature>
<sequence length="271" mass="29686">MKSKKSILVLSLLSFVFLSPSFICAADPSGIKTTIRAERKELREEVKDKIKDLREGIKQKLEGIKSQAGKIAGGEITAISGTTLTVSKDGKIYTVNTDSNTHFQRHYWGKSSLDEFSVGNKVNVRGKFTDEAKTTILARMIRNLSIMKRHGVFHGDVTAKNSDNFVIDSKQRGSQTVFFTGSTKFIKRNEQAMTYADLQVGHRVRVKGLWDKTLNQITETVQVKDYALPPKPTKAGVSVTVGPTLTSAPSSAPTLTLTPTSTPTLTPSPTP</sequence>
<dbReference type="AlphaFoldDB" id="A0A1F7IA89"/>
<feature type="compositionally biased region" description="Low complexity" evidence="2">
    <location>
        <begin position="243"/>
        <end position="265"/>
    </location>
</feature>
<dbReference type="Pfam" id="PF18914">
    <property type="entry name" value="DUF5666"/>
    <property type="match status" value="2"/>
</dbReference>
<protein>
    <recommendedName>
        <fullName evidence="4">DUF5666 domain-containing protein</fullName>
    </recommendedName>
</protein>
<feature type="chain" id="PRO_5009529328" description="DUF5666 domain-containing protein" evidence="3">
    <location>
        <begin position="26"/>
        <end position="271"/>
    </location>
</feature>
<feature type="region of interest" description="Disordered" evidence="2">
    <location>
        <begin position="240"/>
        <end position="271"/>
    </location>
</feature>
<reference evidence="5 6" key="1">
    <citation type="journal article" date="2016" name="Nat. Commun.">
        <title>Thousands of microbial genomes shed light on interconnected biogeochemical processes in an aquifer system.</title>
        <authorList>
            <person name="Anantharaman K."/>
            <person name="Brown C.T."/>
            <person name="Hug L.A."/>
            <person name="Sharon I."/>
            <person name="Castelle C.J."/>
            <person name="Probst A.J."/>
            <person name="Thomas B.C."/>
            <person name="Singh A."/>
            <person name="Wilkins M.J."/>
            <person name="Karaoz U."/>
            <person name="Brodie E.L."/>
            <person name="Williams K.H."/>
            <person name="Hubbard S.S."/>
            <person name="Banfield J.F."/>
        </authorList>
    </citation>
    <scope>NUCLEOTIDE SEQUENCE [LARGE SCALE GENOMIC DNA]</scope>
</reference>
<organism evidence="5 6">
    <name type="scientific">Candidatus Roizmanbacteria bacterium RIFCSPLOWO2_01_FULL_35_13</name>
    <dbReference type="NCBI Taxonomy" id="1802055"/>
    <lineage>
        <taxon>Bacteria</taxon>
        <taxon>Candidatus Roizmaniibacteriota</taxon>
    </lineage>
</organism>
<feature type="domain" description="DUF5666" evidence="4">
    <location>
        <begin position="154"/>
        <end position="211"/>
    </location>
</feature>
<evidence type="ECO:0000256" key="1">
    <source>
        <dbReference type="SAM" id="Coils"/>
    </source>
</evidence>
<accession>A0A1F7IA89</accession>
<proteinExistence type="predicted"/>
<dbReference type="InterPro" id="IPR043724">
    <property type="entry name" value="DUF5666"/>
</dbReference>
<evidence type="ECO:0000259" key="4">
    <source>
        <dbReference type="Pfam" id="PF18914"/>
    </source>
</evidence>
<keyword evidence="1" id="KW-0175">Coiled coil</keyword>
<evidence type="ECO:0000256" key="2">
    <source>
        <dbReference type="SAM" id="MobiDB-lite"/>
    </source>
</evidence>
<dbReference type="Proteomes" id="UP000179270">
    <property type="component" value="Unassembled WGS sequence"/>
</dbReference>
<dbReference type="STRING" id="1802055.A3A74_07300"/>
<evidence type="ECO:0000256" key="3">
    <source>
        <dbReference type="SAM" id="SignalP"/>
    </source>
</evidence>
<evidence type="ECO:0000313" key="6">
    <source>
        <dbReference type="Proteomes" id="UP000179270"/>
    </source>
</evidence>
<gene>
    <name evidence="5" type="ORF">A3A74_07300</name>
</gene>
<feature type="domain" description="DUF5666" evidence="4">
    <location>
        <begin position="74"/>
        <end position="139"/>
    </location>
</feature>
<evidence type="ECO:0000313" key="5">
    <source>
        <dbReference type="EMBL" id="OGK40284.1"/>
    </source>
</evidence>
<keyword evidence="3" id="KW-0732">Signal</keyword>
<dbReference type="EMBL" id="MGAF01000034">
    <property type="protein sequence ID" value="OGK40284.1"/>
    <property type="molecule type" value="Genomic_DNA"/>
</dbReference>
<name>A0A1F7IA89_9BACT</name>